<accession>A0A7T3RBW2</accession>
<dbReference type="GO" id="GO:0003677">
    <property type="term" value="F:DNA binding"/>
    <property type="evidence" value="ECO:0007669"/>
    <property type="project" value="UniProtKB-KW"/>
</dbReference>
<dbReference type="EMBL" id="CP064936">
    <property type="protein sequence ID" value="QQA00232.1"/>
    <property type="molecule type" value="Genomic_DNA"/>
</dbReference>
<dbReference type="Pfam" id="PF03466">
    <property type="entry name" value="LysR_substrate"/>
    <property type="match status" value="1"/>
</dbReference>
<dbReference type="PANTHER" id="PTHR30346:SF28">
    <property type="entry name" value="HTH-TYPE TRANSCRIPTIONAL REGULATOR CYNR"/>
    <property type="match status" value="1"/>
</dbReference>
<name>A0A7T3RBW2_9SPIR</name>
<evidence type="ECO:0000256" key="2">
    <source>
        <dbReference type="ARBA" id="ARBA00023015"/>
    </source>
</evidence>
<dbReference type="CDD" id="cd05466">
    <property type="entry name" value="PBP2_LTTR_substrate"/>
    <property type="match status" value="1"/>
</dbReference>
<keyword evidence="7" id="KW-1185">Reference proteome</keyword>
<keyword evidence="2" id="KW-0805">Transcription regulation</keyword>
<dbReference type="FunFam" id="1.10.10.10:FF:000001">
    <property type="entry name" value="LysR family transcriptional regulator"/>
    <property type="match status" value="1"/>
</dbReference>
<evidence type="ECO:0000259" key="5">
    <source>
        <dbReference type="PROSITE" id="PS50931"/>
    </source>
</evidence>
<dbReference type="InterPro" id="IPR036388">
    <property type="entry name" value="WH-like_DNA-bd_sf"/>
</dbReference>
<dbReference type="Proteomes" id="UP000595224">
    <property type="component" value="Chromosome"/>
</dbReference>
<dbReference type="InterPro" id="IPR005119">
    <property type="entry name" value="LysR_subst-bd"/>
</dbReference>
<organism evidence="6 7">
    <name type="scientific">Treponema peruense</name>
    <dbReference type="NCBI Taxonomy" id="2787628"/>
    <lineage>
        <taxon>Bacteria</taxon>
        <taxon>Pseudomonadati</taxon>
        <taxon>Spirochaetota</taxon>
        <taxon>Spirochaetia</taxon>
        <taxon>Spirochaetales</taxon>
        <taxon>Treponemataceae</taxon>
        <taxon>Treponema</taxon>
    </lineage>
</organism>
<dbReference type="Pfam" id="PF00126">
    <property type="entry name" value="HTH_1"/>
    <property type="match status" value="1"/>
</dbReference>
<protein>
    <submittedName>
        <fullName evidence="6">LysR family transcriptional regulator</fullName>
    </submittedName>
</protein>
<evidence type="ECO:0000313" key="6">
    <source>
        <dbReference type="EMBL" id="QQA00232.1"/>
    </source>
</evidence>
<dbReference type="PROSITE" id="PS50931">
    <property type="entry name" value="HTH_LYSR"/>
    <property type="match status" value="1"/>
</dbReference>
<evidence type="ECO:0000256" key="4">
    <source>
        <dbReference type="ARBA" id="ARBA00023163"/>
    </source>
</evidence>
<dbReference type="SUPFAM" id="SSF53850">
    <property type="entry name" value="Periplasmic binding protein-like II"/>
    <property type="match status" value="1"/>
</dbReference>
<reference evidence="6 7" key="1">
    <citation type="submission" date="2020-11" db="EMBL/GenBank/DDBJ databases">
        <title>Treponema Peruensis nv. sp., first commensal Treponema isolated from human feces.</title>
        <authorList>
            <person name="Belkhou C."/>
            <person name="Raes J."/>
        </authorList>
    </citation>
    <scope>NUCLEOTIDE SEQUENCE [LARGE SCALE GENOMIC DNA]</scope>
    <source>
        <strain evidence="6 7">RCC2812</strain>
    </source>
</reference>
<dbReference type="Gene3D" id="1.10.10.10">
    <property type="entry name" value="Winged helix-like DNA-binding domain superfamily/Winged helix DNA-binding domain"/>
    <property type="match status" value="1"/>
</dbReference>
<evidence type="ECO:0000256" key="3">
    <source>
        <dbReference type="ARBA" id="ARBA00023125"/>
    </source>
</evidence>
<dbReference type="SUPFAM" id="SSF46785">
    <property type="entry name" value="Winged helix' DNA-binding domain"/>
    <property type="match status" value="1"/>
</dbReference>
<dbReference type="KEGG" id="tper:IWA51_08075"/>
<dbReference type="PANTHER" id="PTHR30346">
    <property type="entry name" value="TRANSCRIPTIONAL DUAL REGULATOR HCAR-RELATED"/>
    <property type="match status" value="1"/>
</dbReference>
<dbReference type="AlphaFoldDB" id="A0A7T3RBW2"/>
<dbReference type="Gene3D" id="3.40.190.290">
    <property type="match status" value="1"/>
</dbReference>
<keyword evidence="4" id="KW-0804">Transcription</keyword>
<dbReference type="GO" id="GO:0032993">
    <property type="term" value="C:protein-DNA complex"/>
    <property type="evidence" value="ECO:0007669"/>
    <property type="project" value="TreeGrafter"/>
</dbReference>
<gene>
    <name evidence="6" type="ORF">IWA51_08075</name>
</gene>
<dbReference type="GO" id="GO:0003700">
    <property type="term" value="F:DNA-binding transcription factor activity"/>
    <property type="evidence" value="ECO:0007669"/>
    <property type="project" value="InterPro"/>
</dbReference>
<dbReference type="RefSeq" id="WP_198442053.1">
    <property type="nucleotide sequence ID" value="NZ_CBCSHE010000001.1"/>
</dbReference>
<dbReference type="InterPro" id="IPR036390">
    <property type="entry name" value="WH_DNA-bd_sf"/>
</dbReference>
<dbReference type="PRINTS" id="PR00039">
    <property type="entry name" value="HTHLYSR"/>
</dbReference>
<sequence>MELTQIKYFLEVAQSEHVTRSAEKLHIAQPALSQSIHRLEEELKVPLFIPKGRGIMLSRYGSYLYKKLDPIMKEMESLSEEMRSMAKLEDSTIHLNVLAASTLVADAVIEYQRIDDSVHVQFKQNDQTDLYDICVTTSLFYQQPEVQNDRMYVCTEKIYLAVPNIPRFRGRKSISLRDVSDEDFISLLGSRQLRQICDKYCNSAGIKPNIVFESDSPAAVRNMIAANMGIGFWPDFSWGTLESDKVLLLEIDDPVCSRDILITYKKNKLENARTEAFYHFLTRYFALAAGHGI</sequence>
<evidence type="ECO:0000256" key="1">
    <source>
        <dbReference type="ARBA" id="ARBA00009437"/>
    </source>
</evidence>
<keyword evidence="3" id="KW-0238">DNA-binding</keyword>
<feature type="domain" description="HTH lysR-type" evidence="5">
    <location>
        <begin position="1"/>
        <end position="58"/>
    </location>
</feature>
<proteinExistence type="inferred from homology"/>
<dbReference type="InterPro" id="IPR000847">
    <property type="entry name" value="LysR_HTH_N"/>
</dbReference>
<evidence type="ECO:0000313" key="7">
    <source>
        <dbReference type="Proteomes" id="UP000595224"/>
    </source>
</evidence>
<comment type="similarity">
    <text evidence="1">Belongs to the LysR transcriptional regulatory family.</text>
</comment>